<keyword evidence="3" id="KW-1185">Reference proteome</keyword>
<evidence type="ECO:0000313" key="2">
    <source>
        <dbReference type="EMBL" id="MBL4929331.1"/>
    </source>
</evidence>
<feature type="transmembrane region" description="Helical" evidence="1">
    <location>
        <begin position="49"/>
        <end position="72"/>
    </location>
</feature>
<accession>A0A8J7STL7</accession>
<reference evidence="2" key="1">
    <citation type="submission" date="2021-01" db="EMBL/GenBank/DDBJ databases">
        <title>Genome seq and assembly of Tabrizicola sp. KVB23.</title>
        <authorList>
            <person name="Chhetri G."/>
        </authorList>
    </citation>
    <scope>NUCLEOTIDE SEQUENCE</scope>
    <source>
        <strain evidence="2">KVB23</strain>
    </source>
</reference>
<protein>
    <submittedName>
        <fullName evidence="2">Uncharacterized protein</fullName>
    </submittedName>
</protein>
<dbReference type="RefSeq" id="WP_202661867.1">
    <property type="nucleotide sequence ID" value="NZ_JAESVP010000007.1"/>
</dbReference>
<keyword evidence="1" id="KW-1133">Transmembrane helix</keyword>
<proteinExistence type="predicted"/>
<comment type="caution">
    <text evidence="2">The sequence shown here is derived from an EMBL/GenBank/DDBJ whole genome shotgun (WGS) entry which is preliminary data.</text>
</comment>
<dbReference type="EMBL" id="JAESVP010000007">
    <property type="protein sequence ID" value="MBL4929331.1"/>
    <property type="molecule type" value="Genomic_DNA"/>
</dbReference>
<feature type="transmembrane region" description="Helical" evidence="1">
    <location>
        <begin position="12"/>
        <end position="37"/>
    </location>
</feature>
<dbReference type="Proteomes" id="UP000619033">
    <property type="component" value="Unassembled WGS sequence"/>
</dbReference>
<organism evidence="2 3">
    <name type="scientific">Fuscibacter oryzae</name>
    <dbReference type="NCBI Taxonomy" id="2803939"/>
    <lineage>
        <taxon>Bacteria</taxon>
        <taxon>Pseudomonadati</taxon>
        <taxon>Pseudomonadota</taxon>
        <taxon>Alphaproteobacteria</taxon>
        <taxon>Rhodobacterales</taxon>
        <taxon>Paracoccaceae</taxon>
        <taxon>Fuscibacter</taxon>
    </lineage>
</organism>
<evidence type="ECO:0000256" key="1">
    <source>
        <dbReference type="SAM" id="Phobius"/>
    </source>
</evidence>
<sequence>MDSGQSFWGDLVQAMIASSIISTAAWGAAGGATSAIVVKVKPGDALRQILSGSLIAGGVGTFASALLVRWGILPAEAIVAGGAGGSASYLVGVFGPAVFEVILQRIRRGRLAGEQGEDGGNG</sequence>
<feature type="transmembrane region" description="Helical" evidence="1">
    <location>
        <begin position="78"/>
        <end position="103"/>
    </location>
</feature>
<evidence type="ECO:0000313" key="3">
    <source>
        <dbReference type="Proteomes" id="UP000619033"/>
    </source>
</evidence>
<keyword evidence="1" id="KW-0472">Membrane</keyword>
<keyword evidence="1" id="KW-0812">Transmembrane</keyword>
<gene>
    <name evidence="2" type="ORF">JI744_14585</name>
</gene>
<dbReference type="AlphaFoldDB" id="A0A8J7STL7"/>
<name>A0A8J7STL7_9RHOB</name>